<sequence length="335" mass="35408">MRRATQRPSRSPSQPERPSAGSAGSAPVLPQVAPSLARVLPSPSPEGILAARSCLEIRARVSRHLPETGERSRATGSDGATMGASDGLGERGLAMRNDIDGEVALVTGAGSGIGRAIAVRLAELGCDIVLVGRNAAKLQETAAMVAEKGRTAHPMPCDLTDAEAIVSLVQEVRETIGRLDVLVNDAGVMVRKSLEETTTDELDAILATNVRAPYILCRECLPLLRESSAAEIVNVCSVVAHEGYPMQSAYAASKHALLGMSKSLANEVYEQGIRVHVVSPGGVRTAMVGEARPDLASVPMIEPDDMADAVEYLLTHRTDAVVDEIRIHRSTKAPF</sequence>
<evidence type="ECO:0000256" key="3">
    <source>
        <dbReference type="ARBA" id="ARBA00023098"/>
    </source>
</evidence>
<dbReference type="SMART" id="SM00822">
    <property type="entry name" value="PKS_KR"/>
    <property type="match status" value="1"/>
</dbReference>
<dbReference type="PRINTS" id="PR00081">
    <property type="entry name" value="GDHRDH"/>
</dbReference>
<evidence type="ECO:0000259" key="13">
    <source>
        <dbReference type="SMART" id="SM00822"/>
    </source>
</evidence>
<dbReference type="PRINTS" id="PR00080">
    <property type="entry name" value="SDRFAMILY"/>
</dbReference>
<comment type="catalytic activity">
    <reaction evidence="6">
        <text>3-oxochenodeoxycholate + NADH + H(+) = isochenodeoxycholate + NAD(+)</text>
        <dbReference type="Rhea" id="RHEA:47516"/>
        <dbReference type="ChEBI" id="CHEBI:15378"/>
        <dbReference type="ChEBI" id="CHEBI:57540"/>
        <dbReference type="ChEBI" id="CHEBI:57945"/>
        <dbReference type="ChEBI" id="CHEBI:87730"/>
        <dbReference type="ChEBI" id="CHEBI:87731"/>
    </reaction>
    <physiologicalReaction direction="left-to-right" evidence="6">
        <dbReference type="Rhea" id="RHEA:47517"/>
    </physiologicalReaction>
</comment>
<dbReference type="AlphaFoldDB" id="A0A6N7XTB4"/>
<dbReference type="CDD" id="cd05233">
    <property type="entry name" value="SDR_c"/>
    <property type="match status" value="1"/>
</dbReference>
<dbReference type="GO" id="GO:0016491">
    <property type="term" value="F:oxidoreductase activity"/>
    <property type="evidence" value="ECO:0007669"/>
    <property type="project" value="UniProtKB-KW"/>
</dbReference>
<dbReference type="FunFam" id="3.40.50.720:FF:000084">
    <property type="entry name" value="Short-chain dehydrogenase reductase"/>
    <property type="match status" value="1"/>
</dbReference>
<keyword evidence="2" id="KW-0560">Oxidoreductase</keyword>
<dbReference type="InterPro" id="IPR002347">
    <property type="entry name" value="SDR_fam"/>
</dbReference>
<accession>A0A6N7XTB4</accession>
<dbReference type="GO" id="GO:0016020">
    <property type="term" value="C:membrane"/>
    <property type="evidence" value="ECO:0007669"/>
    <property type="project" value="TreeGrafter"/>
</dbReference>
<evidence type="ECO:0000256" key="5">
    <source>
        <dbReference type="ARBA" id="ARBA00050257"/>
    </source>
</evidence>
<dbReference type="InterPro" id="IPR057326">
    <property type="entry name" value="KR_dom"/>
</dbReference>
<protein>
    <recommendedName>
        <fullName evidence="9">3beta-hydroxycholanate 3-dehydrogenase (NAD(+))</fullName>
        <ecNumber evidence="9">1.1.1.391</ecNumber>
    </recommendedName>
    <alternativeName>
        <fullName evidence="10">NAD-dependent bile acid 3beta-dehydrogenase</fullName>
    </alternativeName>
</protein>
<evidence type="ECO:0000256" key="4">
    <source>
        <dbReference type="ARBA" id="ARBA00023221"/>
    </source>
</evidence>
<feature type="domain" description="Ketoreductase" evidence="13">
    <location>
        <begin position="102"/>
        <end position="269"/>
    </location>
</feature>
<keyword evidence="4" id="KW-0753">Steroid metabolism</keyword>
<keyword evidence="15" id="KW-1185">Reference proteome</keyword>
<dbReference type="PROSITE" id="PS00061">
    <property type="entry name" value="ADH_SHORT"/>
    <property type="match status" value="1"/>
</dbReference>
<feature type="compositionally biased region" description="Basic and acidic residues" evidence="12">
    <location>
        <begin position="63"/>
        <end position="73"/>
    </location>
</feature>
<dbReference type="SUPFAM" id="SSF51735">
    <property type="entry name" value="NAD(P)-binding Rossmann-fold domains"/>
    <property type="match status" value="1"/>
</dbReference>
<evidence type="ECO:0000256" key="8">
    <source>
        <dbReference type="ARBA" id="ARBA00052953"/>
    </source>
</evidence>
<reference evidence="14 15" key="1">
    <citation type="submission" date="2019-08" db="EMBL/GenBank/DDBJ databases">
        <title>In-depth cultivation of the pig gut microbiome towards novel bacterial diversity and tailored functional studies.</title>
        <authorList>
            <person name="Wylensek D."/>
            <person name="Hitch T.C.A."/>
            <person name="Clavel T."/>
        </authorList>
    </citation>
    <scope>NUCLEOTIDE SEQUENCE [LARGE SCALE GENOMIC DNA]</scope>
    <source>
        <strain evidence="14 15">CA-Schmier-601-WT-1</strain>
    </source>
</reference>
<evidence type="ECO:0000256" key="6">
    <source>
        <dbReference type="ARBA" id="ARBA00050953"/>
    </source>
</evidence>
<evidence type="ECO:0000256" key="9">
    <source>
        <dbReference type="ARBA" id="ARBA00067031"/>
    </source>
</evidence>
<keyword evidence="3" id="KW-0443">Lipid metabolism</keyword>
<feature type="compositionally biased region" description="Low complexity" evidence="12">
    <location>
        <begin position="1"/>
        <end position="20"/>
    </location>
</feature>
<comment type="similarity">
    <text evidence="1 11">Belongs to the short-chain dehydrogenases/reductases (SDR) family.</text>
</comment>
<evidence type="ECO:0000256" key="11">
    <source>
        <dbReference type="RuleBase" id="RU000363"/>
    </source>
</evidence>
<name>A0A6N7XTB4_9ACTN</name>
<evidence type="ECO:0000313" key="15">
    <source>
        <dbReference type="Proteomes" id="UP000469325"/>
    </source>
</evidence>
<evidence type="ECO:0000256" key="1">
    <source>
        <dbReference type="ARBA" id="ARBA00006484"/>
    </source>
</evidence>
<dbReference type="PANTHER" id="PTHR44196:SF1">
    <property type="entry name" value="DEHYDROGENASE_REDUCTASE SDR FAMILY MEMBER 7B"/>
    <property type="match status" value="1"/>
</dbReference>
<organism evidence="14 15">
    <name type="scientific">Olsenella porci</name>
    <dbReference type="NCBI Taxonomy" id="2652279"/>
    <lineage>
        <taxon>Bacteria</taxon>
        <taxon>Bacillati</taxon>
        <taxon>Actinomycetota</taxon>
        <taxon>Coriobacteriia</taxon>
        <taxon>Coriobacteriales</taxon>
        <taxon>Atopobiaceae</taxon>
        <taxon>Olsenella</taxon>
    </lineage>
</organism>
<evidence type="ECO:0000256" key="7">
    <source>
        <dbReference type="ARBA" id="ARBA00052497"/>
    </source>
</evidence>
<feature type="region of interest" description="Disordered" evidence="12">
    <location>
        <begin position="63"/>
        <end position="89"/>
    </location>
</feature>
<proteinExistence type="inferred from homology"/>
<dbReference type="Proteomes" id="UP000469325">
    <property type="component" value="Unassembled WGS sequence"/>
</dbReference>
<comment type="caution">
    <text evidence="14">The sequence shown here is derived from an EMBL/GenBank/DDBJ whole genome shotgun (WGS) entry which is preliminary data.</text>
</comment>
<evidence type="ECO:0000256" key="10">
    <source>
        <dbReference type="ARBA" id="ARBA00081284"/>
    </source>
</evidence>
<feature type="region of interest" description="Disordered" evidence="12">
    <location>
        <begin position="1"/>
        <end position="28"/>
    </location>
</feature>
<evidence type="ECO:0000313" key="14">
    <source>
        <dbReference type="EMBL" id="MST73286.1"/>
    </source>
</evidence>
<gene>
    <name evidence="14" type="ORF">FYJ68_09250</name>
</gene>
<evidence type="ECO:0000256" key="12">
    <source>
        <dbReference type="SAM" id="MobiDB-lite"/>
    </source>
</evidence>
<dbReference type="EC" id="1.1.1.391" evidence="9"/>
<dbReference type="Gene3D" id="3.40.50.720">
    <property type="entry name" value="NAD(P)-binding Rossmann-like Domain"/>
    <property type="match status" value="1"/>
</dbReference>
<dbReference type="GO" id="GO:0008202">
    <property type="term" value="P:steroid metabolic process"/>
    <property type="evidence" value="ECO:0007669"/>
    <property type="project" value="UniProtKB-KW"/>
</dbReference>
<dbReference type="Pfam" id="PF00106">
    <property type="entry name" value="adh_short"/>
    <property type="match status" value="1"/>
</dbReference>
<dbReference type="PANTHER" id="PTHR44196">
    <property type="entry name" value="DEHYDROGENASE/REDUCTASE SDR FAMILY MEMBER 7B"/>
    <property type="match status" value="1"/>
</dbReference>
<dbReference type="InterPro" id="IPR020904">
    <property type="entry name" value="Sc_DH/Rdtase_CS"/>
</dbReference>
<evidence type="ECO:0000256" key="2">
    <source>
        <dbReference type="ARBA" id="ARBA00023002"/>
    </source>
</evidence>
<comment type="catalytic activity">
    <reaction evidence="7">
        <text>7alpha,12alpha-dihydroxy-3-oxo-5beta-cholan-24-oate + NADH + H(+) = isocholate + NAD(+)</text>
        <dbReference type="Rhea" id="RHEA:47512"/>
        <dbReference type="ChEBI" id="CHEBI:15378"/>
        <dbReference type="ChEBI" id="CHEBI:57540"/>
        <dbReference type="ChEBI" id="CHEBI:57945"/>
        <dbReference type="ChEBI" id="CHEBI:87735"/>
        <dbReference type="ChEBI" id="CHEBI:87736"/>
    </reaction>
    <physiologicalReaction direction="left-to-right" evidence="7">
        <dbReference type="Rhea" id="RHEA:47513"/>
    </physiologicalReaction>
</comment>
<comment type="catalytic activity">
    <reaction evidence="8">
        <text>3-oxo-5beta-cholan-24-oate + NADH + H(+) = isolithocholate + NAD(+)</text>
        <dbReference type="Rhea" id="RHEA:47508"/>
        <dbReference type="ChEBI" id="CHEBI:11867"/>
        <dbReference type="ChEBI" id="CHEBI:15378"/>
        <dbReference type="ChEBI" id="CHEBI:57540"/>
        <dbReference type="ChEBI" id="CHEBI:57945"/>
        <dbReference type="ChEBI" id="CHEBI:87728"/>
        <dbReference type="EC" id="1.1.1.391"/>
    </reaction>
    <physiologicalReaction direction="left-to-right" evidence="8">
        <dbReference type="Rhea" id="RHEA:47509"/>
    </physiologicalReaction>
</comment>
<dbReference type="EMBL" id="VUNC01000008">
    <property type="protein sequence ID" value="MST73286.1"/>
    <property type="molecule type" value="Genomic_DNA"/>
</dbReference>
<comment type="catalytic activity">
    <reaction evidence="5">
        <text>12alpha-hydroxy-3-oxo-5beta-cholan-24-oate + NADH + H(+) = isodeoxycholate + NAD(+)</text>
        <dbReference type="Rhea" id="RHEA:47492"/>
        <dbReference type="ChEBI" id="CHEBI:15378"/>
        <dbReference type="ChEBI" id="CHEBI:57540"/>
        <dbReference type="ChEBI" id="CHEBI:57945"/>
        <dbReference type="ChEBI" id="CHEBI:87733"/>
        <dbReference type="ChEBI" id="CHEBI:87734"/>
    </reaction>
    <physiologicalReaction direction="left-to-right" evidence="5">
        <dbReference type="Rhea" id="RHEA:47493"/>
    </physiologicalReaction>
</comment>
<dbReference type="InterPro" id="IPR036291">
    <property type="entry name" value="NAD(P)-bd_dom_sf"/>
</dbReference>